<dbReference type="Proteomes" id="UP001321445">
    <property type="component" value="Chromosome"/>
</dbReference>
<dbReference type="SUPFAM" id="SSF53850">
    <property type="entry name" value="Periplasmic binding protein-like II"/>
    <property type="match status" value="1"/>
</dbReference>
<dbReference type="PANTHER" id="PTHR30632">
    <property type="entry name" value="MOLYBDATE-BINDING PERIPLASMIC PROTEIN"/>
    <property type="match status" value="1"/>
</dbReference>
<accession>A0ABN6WV06</accession>
<evidence type="ECO:0000256" key="4">
    <source>
        <dbReference type="SAM" id="SignalP"/>
    </source>
</evidence>
<dbReference type="EMBL" id="AP027370">
    <property type="protein sequence ID" value="BDY13038.1"/>
    <property type="molecule type" value="Genomic_DNA"/>
</dbReference>
<feature type="signal peptide" evidence="4">
    <location>
        <begin position="1"/>
        <end position="19"/>
    </location>
</feature>
<organism evidence="5 7">
    <name type="scientific">Hydrogenimonas cancrithermarum</name>
    <dbReference type="NCBI Taxonomy" id="2993563"/>
    <lineage>
        <taxon>Bacteria</taxon>
        <taxon>Pseudomonadati</taxon>
        <taxon>Campylobacterota</taxon>
        <taxon>Epsilonproteobacteria</taxon>
        <taxon>Campylobacterales</taxon>
        <taxon>Hydrogenimonadaceae</taxon>
        <taxon>Hydrogenimonas</taxon>
    </lineage>
</organism>
<evidence type="ECO:0000256" key="2">
    <source>
        <dbReference type="ARBA" id="ARBA00022723"/>
    </source>
</evidence>
<sequence>MKKSLLLFLVSLAAMGAVAEEITVATAANVQFAMAELQKTFEKETGITVRTVISSSGKLTAQIKSGAPFDLFLSANMKYPEYLRKHGFAVTEPRVYAYGSLVIWTLKPIDTKAGLKSLTNPAAERIAIPNPKNAPYGIQALKAMQNAGVYDAVKSKLIYAESVSQTNQYIVSKAADIGMTAKSVVLSPKVAGKGSFVDVDPALYSPIQQGVVILKHGEKNHPNAVRAFYDFLFSPQGRKIFKTYGYITP</sequence>
<dbReference type="NCBIfam" id="TIGR01256">
    <property type="entry name" value="modA"/>
    <property type="match status" value="1"/>
</dbReference>
<dbReference type="InterPro" id="IPR050682">
    <property type="entry name" value="ModA/WtpA"/>
</dbReference>
<proteinExistence type="inferred from homology"/>
<gene>
    <name evidence="5" type="primary">modA_1</name>
    <name evidence="6" type="synonym">modA_2</name>
    <name evidence="5" type="ORF">HCR_12330</name>
    <name evidence="6" type="ORF">HCR_13500</name>
</gene>
<dbReference type="Gene3D" id="3.40.190.10">
    <property type="entry name" value="Periplasmic binding protein-like II"/>
    <property type="match status" value="2"/>
</dbReference>
<evidence type="ECO:0000313" key="7">
    <source>
        <dbReference type="Proteomes" id="UP001321445"/>
    </source>
</evidence>
<dbReference type="RefSeq" id="WP_286335972.1">
    <property type="nucleotide sequence ID" value="NZ_AP027370.1"/>
</dbReference>
<evidence type="ECO:0000313" key="5">
    <source>
        <dbReference type="EMBL" id="BDY12921.1"/>
    </source>
</evidence>
<dbReference type="PANTHER" id="PTHR30632:SF14">
    <property type="entry name" value="TUNGSTATE_MOLYBDATE_CHROMATE-BINDING PROTEIN MODA"/>
    <property type="match status" value="1"/>
</dbReference>
<evidence type="ECO:0000256" key="1">
    <source>
        <dbReference type="ARBA" id="ARBA00009175"/>
    </source>
</evidence>
<dbReference type="Pfam" id="PF13531">
    <property type="entry name" value="SBP_bac_11"/>
    <property type="match status" value="1"/>
</dbReference>
<evidence type="ECO:0000313" key="6">
    <source>
        <dbReference type="EMBL" id="BDY13038.1"/>
    </source>
</evidence>
<reference evidence="5 7" key="1">
    <citation type="submission" date="2023-03" db="EMBL/GenBank/DDBJ databases">
        <title>Description of Hydrogenimonas sp. ISO32.</title>
        <authorList>
            <person name="Mino S."/>
            <person name="Fukazawa S."/>
            <person name="Sawabe T."/>
        </authorList>
    </citation>
    <scope>NUCLEOTIDE SEQUENCE [LARGE SCALE GENOMIC DNA]</scope>
    <source>
        <strain evidence="5 7">ISO32</strain>
    </source>
</reference>
<keyword evidence="7" id="KW-1185">Reference proteome</keyword>
<evidence type="ECO:0000256" key="3">
    <source>
        <dbReference type="ARBA" id="ARBA00022729"/>
    </source>
</evidence>
<dbReference type="CDD" id="cd13539">
    <property type="entry name" value="PBP2_AvModA"/>
    <property type="match status" value="1"/>
</dbReference>
<feature type="chain" id="PRO_5045028759" evidence="4">
    <location>
        <begin position="20"/>
        <end position="249"/>
    </location>
</feature>
<keyword evidence="2" id="KW-0479">Metal-binding</keyword>
<keyword evidence="3 4" id="KW-0732">Signal</keyword>
<protein>
    <submittedName>
        <fullName evidence="5">Molybdate ABC transporter substrate-binding protein</fullName>
    </submittedName>
</protein>
<comment type="similarity">
    <text evidence="1">Belongs to the bacterial solute-binding protein ModA family.</text>
</comment>
<dbReference type="EMBL" id="AP027370">
    <property type="protein sequence ID" value="BDY12921.1"/>
    <property type="molecule type" value="Genomic_DNA"/>
</dbReference>
<dbReference type="PIRSF" id="PIRSF004846">
    <property type="entry name" value="ModA"/>
    <property type="match status" value="1"/>
</dbReference>
<name>A0ABN6WV06_9BACT</name>
<dbReference type="InterPro" id="IPR005950">
    <property type="entry name" value="ModA"/>
</dbReference>
<dbReference type="InterPro" id="IPR044084">
    <property type="entry name" value="AvModA-like_subst-bd"/>
</dbReference>